<accession>A0A6U4N2Z6</accession>
<keyword evidence="1" id="KW-0677">Repeat</keyword>
<dbReference type="EMBL" id="HBFX01033079">
    <property type="protein sequence ID" value="CAD8968911.1"/>
    <property type="molecule type" value="Transcribed_RNA"/>
</dbReference>
<dbReference type="PROSITE" id="PS50297">
    <property type="entry name" value="ANK_REP_REGION"/>
    <property type="match status" value="3"/>
</dbReference>
<evidence type="ECO:0000256" key="2">
    <source>
        <dbReference type="ARBA" id="ARBA00023043"/>
    </source>
</evidence>
<feature type="signal peptide" evidence="4">
    <location>
        <begin position="1"/>
        <end position="26"/>
    </location>
</feature>
<dbReference type="PANTHER" id="PTHR24171:SF9">
    <property type="entry name" value="ANKYRIN REPEAT DOMAIN-CONTAINING PROTEIN 39"/>
    <property type="match status" value="1"/>
</dbReference>
<sequence>MGPARHSREVLAILFILVLIPRSVELRWQGILRLRGGISREEAEKRAASIASRSPAGSTFQMGQGKESAVFMLCGEEHTVQAGEVDFPLVQNEGGITALHLAAAEGEVSVVEGLLELGARTEVGNSDDGDTACHLAAFHGQVQVLRVLAAHGADLGARNFFGATPMHAAAAAGHAEVVKWLQSQGCSGDVKDEEGYTPLDFAGASVAEGL</sequence>
<evidence type="ECO:0000313" key="5">
    <source>
        <dbReference type="EMBL" id="CAD8968911.1"/>
    </source>
</evidence>
<protein>
    <submittedName>
        <fullName evidence="5">Uncharacterized protein</fullName>
    </submittedName>
</protein>
<evidence type="ECO:0000313" key="6">
    <source>
        <dbReference type="EMBL" id="CAD8968913.1"/>
    </source>
</evidence>
<dbReference type="Gene3D" id="1.25.40.20">
    <property type="entry name" value="Ankyrin repeat-containing domain"/>
    <property type="match status" value="2"/>
</dbReference>
<keyword evidence="4" id="KW-0732">Signal</keyword>
<keyword evidence="2 3" id="KW-0040">ANK repeat</keyword>
<dbReference type="SMART" id="SM00248">
    <property type="entry name" value="ANK"/>
    <property type="match status" value="3"/>
</dbReference>
<feature type="repeat" description="ANK" evidence="3">
    <location>
        <begin position="94"/>
        <end position="126"/>
    </location>
</feature>
<gene>
    <name evidence="5" type="ORF">HAND00432_LOCUS19907</name>
    <name evidence="6" type="ORF">HAND00432_LOCUS19909</name>
</gene>
<evidence type="ECO:0000256" key="1">
    <source>
        <dbReference type="ARBA" id="ARBA00022737"/>
    </source>
</evidence>
<dbReference type="SUPFAM" id="SSF48403">
    <property type="entry name" value="Ankyrin repeat"/>
    <property type="match status" value="1"/>
</dbReference>
<name>A0A6U4N2Z6_HEMAN</name>
<organism evidence="5">
    <name type="scientific">Hemiselmis andersenii</name>
    <name type="common">Cryptophyte alga</name>
    <dbReference type="NCBI Taxonomy" id="464988"/>
    <lineage>
        <taxon>Eukaryota</taxon>
        <taxon>Cryptophyceae</taxon>
        <taxon>Cryptomonadales</taxon>
        <taxon>Hemiselmidaceae</taxon>
        <taxon>Hemiselmis</taxon>
    </lineage>
</organism>
<dbReference type="Pfam" id="PF12796">
    <property type="entry name" value="Ank_2"/>
    <property type="match status" value="2"/>
</dbReference>
<dbReference type="EMBL" id="HBFX01033081">
    <property type="protein sequence ID" value="CAD8968913.1"/>
    <property type="molecule type" value="Transcribed_RNA"/>
</dbReference>
<feature type="repeat" description="ANK" evidence="3">
    <location>
        <begin position="128"/>
        <end position="160"/>
    </location>
</feature>
<evidence type="ECO:0000256" key="3">
    <source>
        <dbReference type="PROSITE-ProRule" id="PRU00023"/>
    </source>
</evidence>
<dbReference type="AlphaFoldDB" id="A0A6U4N2Z6"/>
<feature type="repeat" description="ANK" evidence="3">
    <location>
        <begin position="161"/>
        <end position="193"/>
    </location>
</feature>
<dbReference type="InterPro" id="IPR036770">
    <property type="entry name" value="Ankyrin_rpt-contain_sf"/>
</dbReference>
<feature type="chain" id="PRO_5036393932" evidence="4">
    <location>
        <begin position="27"/>
        <end position="210"/>
    </location>
</feature>
<proteinExistence type="predicted"/>
<evidence type="ECO:0000256" key="4">
    <source>
        <dbReference type="SAM" id="SignalP"/>
    </source>
</evidence>
<reference evidence="5" key="1">
    <citation type="submission" date="2021-01" db="EMBL/GenBank/DDBJ databases">
        <authorList>
            <person name="Corre E."/>
            <person name="Pelletier E."/>
            <person name="Niang G."/>
            <person name="Scheremetjew M."/>
            <person name="Finn R."/>
            <person name="Kale V."/>
            <person name="Holt S."/>
            <person name="Cochrane G."/>
            <person name="Meng A."/>
            <person name="Brown T."/>
            <person name="Cohen L."/>
        </authorList>
    </citation>
    <scope>NUCLEOTIDE SEQUENCE</scope>
    <source>
        <strain evidence="5">CCMP644</strain>
    </source>
</reference>
<dbReference type="PANTHER" id="PTHR24171">
    <property type="entry name" value="ANKYRIN REPEAT DOMAIN-CONTAINING PROTEIN 39-RELATED"/>
    <property type="match status" value="1"/>
</dbReference>
<dbReference type="InterPro" id="IPR002110">
    <property type="entry name" value="Ankyrin_rpt"/>
</dbReference>
<dbReference type="PRINTS" id="PR01415">
    <property type="entry name" value="ANKYRIN"/>
</dbReference>
<dbReference type="PROSITE" id="PS50088">
    <property type="entry name" value="ANK_REPEAT"/>
    <property type="match status" value="3"/>
</dbReference>